<name>A0AA43QSI6_9LECA</name>
<sequence>MSAFGSSVINKSGKKFAPKKAPTRRAAGPESESASKQPSLDGHTQPEYPQPQSSPRPQVLPPISHVAAQTEISSGEVSATTRANPEESSGVVRIAAPSRTASDQLRPSSVTAPQKTQSENRLGPTPPIAVTPTTQTTLDSTPTVNENNAAPVADSANGPSLPKPAPSKPNAPSQLQRGSTSPARGHEALAQEAAERPAKRQKRVAAVEFDTPLAQETTESDAPMPTIELDPTNATDGSVSEVTPRAAQADARKNARKSKPLRKKSSRRQESTNEASDPAVEAQPADEPGEESQSQAKQKRPSKTKVPRRRRNVEEEAAAIVDAAVQGTTKDPRKRGRRSKRAETPEDAENERISTADTTMVELCRDTRKGRTSSRERRLKEMDRAAFVAKKQRELQELMDQEATPDAERPVERAQLEESRETRHQDLEHTVVQQVPRTIIVDGQIRIDPDSLRIDRHAAAAVERERDGEIEAIDENDLSRKVTSGSWLKRDQSGRWNELLLDRLYQGLRMFGTDFEMISKMFPGKSRHAIKVKFCKEEKLDYPRVQAALLGKEPVILEEYEKMTGAEYEHPSELERAMEEDRKMLEEEQAVEMQAMKDAEQEREAQAEAEREAAQEESGSQSEGKRGKKMKRGRNKQQRGTKKSKSPGKGFLQGVGRQASKGSVAAAA</sequence>
<feature type="compositionally biased region" description="Basic and acidic residues" evidence="1">
    <location>
        <begin position="184"/>
        <end position="198"/>
    </location>
</feature>
<dbReference type="PANTHER" id="PTHR22929">
    <property type="entry name" value="RNA POLYMERASE III TRANSCRIPTION INITIATION FACTOR B"/>
    <property type="match status" value="1"/>
</dbReference>
<feature type="region of interest" description="Disordered" evidence="1">
    <location>
        <begin position="592"/>
        <end position="668"/>
    </location>
</feature>
<organism evidence="3 4">
    <name type="scientific">Ramalina farinacea</name>
    <dbReference type="NCBI Taxonomy" id="258253"/>
    <lineage>
        <taxon>Eukaryota</taxon>
        <taxon>Fungi</taxon>
        <taxon>Dikarya</taxon>
        <taxon>Ascomycota</taxon>
        <taxon>Pezizomycotina</taxon>
        <taxon>Lecanoromycetes</taxon>
        <taxon>OSLEUM clade</taxon>
        <taxon>Lecanoromycetidae</taxon>
        <taxon>Lecanorales</taxon>
        <taxon>Lecanorineae</taxon>
        <taxon>Ramalinaceae</taxon>
        <taxon>Ramalina</taxon>
    </lineage>
</organism>
<dbReference type="InterPro" id="IPR039467">
    <property type="entry name" value="TFIIIB_B''_Myb"/>
</dbReference>
<evidence type="ECO:0000259" key="2">
    <source>
        <dbReference type="Pfam" id="PF15963"/>
    </source>
</evidence>
<reference evidence="3" key="1">
    <citation type="journal article" date="2023" name="Genome Biol. Evol.">
        <title>First Whole Genome Sequence and Flow Cytometry Genome Size Data for the Lichen-Forming Fungus Ramalina farinacea (Ascomycota).</title>
        <authorList>
            <person name="Llewellyn T."/>
            <person name="Mian S."/>
            <person name="Hill R."/>
            <person name="Leitch I.J."/>
            <person name="Gaya E."/>
        </authorList>
    </citation>
    <scope>NUCLEOTIDE SEQUENCE</scope>
    <source>
        <strain evidence="3">LIQ254RAFAR</strain>
    </source>
</reference>
<feature type="compositionally biased region" description="Pro residues" evidence="1">
    <location>
        <begin position="48"/>
        <end position="60"/>
    </location>
</feature>
<evidence type="ECO:0000256" key="1">
    <source>
        <dbReference type="SAM" id="MobiDB-lite"/>
    </source>
</evidence>
<dbReference type="PANTHER" id="PTHR22929:SF0">
    <property type="entry name" value="TRANSCRIPTION FACTOR TFIIIB COMPONENT B'' HOMOLOG"/>
    <property type="match status" value="1"/>
</dbReference>
<feature type="compositionally biased region" description="Polar residues" evidence="1">
    <location>
        <begin position="1"/>
        <end position="10"/>
    </location>
</feature>
<feature type="compositionally biased region" description="Basic residues" evidence="1">
    <location>
        <begin position="12"/>
        <end position="23"/>
    </location>
</feature>
<accession>A0AA43QSI6</accession>
<dbReference type="AlphaFoldDB" id="A0AA43QSI6"/>
<dbReference type="EMBL" id="JAPUFD010000015">
    <property type="protein sequence ID" value="MDI1491712.1"/>
    <property type="molecule type" value="Genomic_DNA"/>
</dbReference>
<dbReference type="GO" id="GO:0000126">
    <property type="term" value="C:transcription factor TFIIIB complex"/>
    <property type="evidence" value="ECO:0007669"/>
    <property type="project" value="TreeGrafter"/>
</dbReference>
<comment type="caution">
    <text evidence="3">The sequence shown here is derived from an EMBL/GenBank/DDBJ whole genome shotgun (WGS) entry which is preliminary data.</text>
</comment>
<feature type="compositionally biased region" description="Basic residues" evidence="1">
    <location>
        <begin position="254"/>
        <end position="266"/>
    </location>
</feature>
<dbReference type="GO" id="GO:0001156">
    <property type="term" value="F:TFIIIC-class transcription factor complex binding"/>
    <property type="evidence" value="ECO:0007669"/>
    <property type="project" value="TreeGrafter"/>
</dbReference>
<feature type="compositionally biased region" description="Basic residues" evidence="1">
    <location>
        <begin position="297"/>
        <end position="311"/>
    </location>
</feature>
<feature type="domain" description="Transcription factor TFIIIB component B'' Myb" evidence="2">
    <location>
        <begin position="486"/>
        <end position="570"/>
    </location>
</feature>
<keyword evidence="4" id="KW-1185">Reference proteome</keyword>
<feature type="region of interest" description="Disordered" evidence="1">
    <location>
        <begin position="1"/>
        <end position="355"/>
    </location>
</feature>
<dbReference type="Proteomes" id="UP001161017">
    <property type="component" value="Unassembled WGS sequence"/>
</dbReference>
<dbReference type="InterPro" id="IPR009057">
    <property type="entry name" value="Homeodomain-like_sf"/>
</dbReference>
<feature type="compositionally biased region" description="Basic and acidic residues" evidence="1">
    <location>
        <begin position="595"/>
        <end position="614"/>
    </location>
</feature>
<dbReference type="Pfam" id="PF15963">
    <property type="entry name" value="Myb_DNA-bind_7"/>
    <property type="match status" value="1"/>
</dbReference>
<protein>
    <recommendedName>
        <fullName evidence="2">Transcription factor TFIIIB component B'' Myb domain-containing protein</fullName>
    </recommendedName>
</protein>
<feature type="compositionally biased region" description="Polar residues" evidence="1">
    <location>
        <begin position="99"/>
        <end position="120"/>
    </location>
</feature>
<feature type="compositionally biased region" description="Polar residues" evidence="1">
    <location>
        <begin position="232"/>
        <end position="241"/>
    </location>
</feature>
<feature type="compositionally biased region" description="Basic residues" evidence="1">
    <location>
        <begin position="626"/>
        <end position="646"/>
    </location>
</feature>
<dbReference type="SUPFAM" id="SSF46689">
    <property type="entry name" value="Homeodomain-like"/>
    <property type="match status" value="1"/>
</dbReference>
<feature type="compositionally biased region" description="Polar residues" evidence="1">
    <location>
        <begin position="70"/>
        <end position="87"/>
    </location>
</feature>
<gene>
    <name evidence="3" type="ORF">OHK93_002922</name>
</gene>
<proteinExistence type="predicted"/>
<evidence type="ECO:0000313" key="3">
    <source>
        <dbReference type="EMBL" id="MDI1491712.1"/>
    </source>
</evidence>
<evidence type="ECO:0000313" key="4">
    <source>
        <dbReference type="Proteomes" id="UP001161017"/>
    </source>
</evidence>
<dbReference type="GO" id="GO:0070898">
    <property type="term" value="P:RNA polymerase III preinitiation complex assembly"/>
    <property type="evidence" value="ECO:0007669"/>
    <property type="project" value="TreeGrafter"/>
</dbReference>
<feature type="compositionally biased region" description="Low complexity" evidence="1">
    <location>
        <begin position="131"/>
        <end position="143"/>
    </location>
</feature>